<evidence type="ECO:0000256" key="3">
    <source>
        <dbReference type="ARBA" id="ARBA00022679"/>
    </source>
</evidence>
<evidence type="ECO:0000259" key="7">
    <source>
        <dbReference type="PROSITE" id="PS51675"/>
    </source>
</evidence>
<evidence type="ECO:0000256" key="5">
    <source>
        <dbReference type="ARBA" id="ARBA00048434"/>
    </source>
</evidence>
<reference evidence="9" key="1">
    <citation type="journal article" date="2017" name="Nat. Commun.">
        <title>The North American bullfrog draft genome provides insight into hormonal regulation of long noncoding RNA.</title>
        <authorList>
            <person name="Hammond S.A."/>
            <person name="Warren R.L."/>
            <person name="Vandervalk B.P."/>
            <person name="Kucuk E."/>
            <person name="Khan H."/>
            <person name="Gibb E.A."/>
            <person name="Pandoh P."/>
            <person name="Kirk H."/>
            <person name="Zhao Y."/>
            <person name="Jones M."/>
            <person name="Mungall A.J."/>
            <person name="Coope R."/>
            <person name="Pleasance S."/>
            <person name="Moore R.A."/>
            <person name="Holt R.A."/>
            <person name="Round J.M."/>
            <person name="Ohora S."/>
            <person name="Walle B.V."/>
            <person name="Veldhoen N."/>
            <person name="Helbing C.C."/>
            <person name="Birol I."/>
        </authorList>
    </citation>
    <scope>NUCLEOTIDE SEQUENCE [LARGE SCALE GENOMIC DNA]</scope>
</reference>
<organism evidence="8 9">
    <name type="scientific">Aquarana catesbeiana</name>
    <name type="common">American bullfrog</name>
    <name type="synonym">Rana catesbeiana</name>
    <dbReference type="NCBI Taxonomy" id="8400"/>
    <lineage>
        <taxon>Eukaryota</taxon>
        <taxon>Metazoa</taxon>
        <taxon>Chordata</taxon>
        <taxon>Craniata</taxon>
        <taxon>Vertebrata</taxon>
        <taxon>Euteleostomi</taxon>
        <taxon>Amphibia</taxon>
        <taxon>Batrachia</taxon>
        <taxon>Anura</taxon>
        <taxon>Neobatrachia</taxon>
        <taxon>Ranoidea</taxon>
        <taxon>Ranidae</taxon>
        <taxon>Aquarana</taxon>
    </lineage>
</organism>
<protein>
    <recommendedName>
        <fullName evidence="1">tRNA (guanine(9)-N(1))-methyltransferase</fullName>
        <ecNumber evidence="1">2.1.1.221</ecNumber>
    </recommendedName>
</protein>
<feature type="region of interest" description="Disordered" evidence="6">
    <location>
        <begin position="68"/>
        <end position="92"/>
    </location>
</feature>
<dbReference type="Gene3D" id="3.40.1280.30">
    <property type="match status" value="1"/>
</dbReference>
<keyword evidence="2" id="KW-0489">Methyltransferase</keyword>
<gene>
    <name evidence="8" type="ORF">AB205_0060190</name>
</gene>
<proteinExistence type="predicted"/>
<keyword evidence="4" id="KW-0949">S-adenosyl-L-methionine</keyword>
<comment type="catalytic activity">
    <reaction evidence="5">
        <text>guanosine(9) in tRNA + S-adenosyl-L-methionine = N(1)-methylguanosine(9) in tRNA + S-adenosyl-L-homocysteine + H(+)</text>
        <dbReference type="Rhea" id="RHEA:43156"/>
        <dbReference type="Rhea" id="RHEA-COMP:10367"/>
        <dbReference type="Rhea" id="RHEA-COMP:10368"/>
        <dbReference type="ChEBI" id="CHEBI:15378"/>
        <dbReference type="ChEBI" id="CHEBI:57856"/>
        <dbReference type="ChEBI" id="CHEBI:59789"/>
        <dbReference type="ChEBI" id="CHEBI:73542"/>
        <dbReference type="ChEBI" id="CHEBI:74269"/>
        <dbReference type="EC" id="2.1.1.221"/>
    </reaction>
</comment>
<evidence type="ECO:0000256" key="4">
    <source>
        <dbReference type="ARBA" id="ARBA00022691"/>
    </source>
</evidence>
<dbReference type="InterPro" id="IPR038459">
    <property type="entry name" value="MT_TRM10-typ_sf"/>
</dbReference>
<keyword evidence="9" id="KW-1185">Reference proteome</keyword>
<feature type="domain" description="SAM-dependent MTase TRM10-type" evidence="7">
    <location>
        <begin position="105"/>
        <end position="257"/>
    </location>
</feature>
<evidence type="ECO:0000256" key="2">
    <source>
        <dbReference type="ARBA" id="ARBA00022603"/>
    </source>
</evidence>
<dbReference type="PANTHER" id="PTHR13563:SF19">
    <property type="entry name" value="TRNA METHYLTRANSFERASE 10 HOMOLOG B"/>
    <property type="match status" value="1"/>
</dbReference>
<dbReference type="EMBL" id="KV925276">
    <property type="protein sequence ID" value="PIO37119.1"/>
    <property type="molecule type" value="Genomic_DNA"/>
</dbReference>
<dbReference type="OrthoDB" id="278300at2759"/>
<evidence type="ECO:0000256" key="1">
    <source>
        <dbReference type="ARBA" id="ARBA00012797"/>
    </source>
</evidence>
<name>A0A2G9SAC9_AQUCT</name>
<dbReference type="GO" id="GO:0052905">
    <property type="term" value="F:tRNA (guanosine(9)-N1)-methyltransferase activity"/>
    <property type="evidence" value="ECO:0007669"/>
    <property type="project" value="UniProtKB-EC"/>
</dbReference>
<dbReference type="AlphaFoldDB" id="A0A2G9SAC9"/>
<dbReference type="GO" id="GO:0005654">
    <property type="term" value="C:nucleoplasm"/>
    <property type="evidence" value="ECO:0007669"/>
    <property type="project" value="TreeGrafter"/>
</dbReference>
<dbReference type="GO" id="GO:0000049">
    <property type="term" value="F:tRNA binding"/>
    <property type="evidence" value="ECO:0007669"/>
    <property type="project" value="TreeGrafter"/>
</dbReference>
<dbReference type="EC" id="2.1.1.221" evidence="1"/>
<dbReference type="InterPro" id="IPR007356">
    <property type="entry name" value="tRNA_m1G_MeTrfase_euk"/>
</dbReference>
<dbReference type="PANTHER" id="PTHR13563">
    <property type="entry name" value="TRNA (GUANINE-9-) METHYLTRANSFERASE"/>
    <property type="match status" value="1"/>
</dbReference>
<evidence type="ECO:0000313" key="8">
    <source>
        <dbReference type="EMBL" id="PIO37119.1"/>
    </source>
</evidence>
<dbReference type="Proteomes" id="UP000228934">
    <property type="component" value="Unassembled WGS sequence"/>
</dbReference>
<keyword evidence="3" id="KW-0808">Transferase</keyword>
<dbReference type="InterPro" id="IPR028564">
    <property type="entry name" value="MT_TRM10-typ"/>
</dbReference>
<dbReference type="GO" id="GO:0002939">
    <property type="term" value="P:tRNA N1-guanine methylation"/>
    <property type="evidence" value="ECO:0007669"/>
    <property type="project" value="TreeGrafter"/>
</dbReference>
<evidence type="ECO:0000313" key="9">
    <source>
        <dbReference type="Proteomes" id="UP000228934"/>
    </source>
</evidence>
<accession>A0A2G9SAC9</accession>
<evidence type="ECO:0000256" key="6">
    <source>
        <dbReference type="SAM" id="MobiDB-lite"/>
    </source>
</evidence>
<sequence length="257" mass="29802">MDDLYYNNTLELEERDKKLDDVDSLMEHLTLIQIDLENASSGSPSENVSCSRNVLRKQRHWENIIMAKKSKRKQEKERRKLKLSGNTDTGTSQQLHSKRFLKALTKERLLEAKDSGPRLCIDLSMTDHMSKKELSRLAAQIRRLYGSNKKAAKPFWLYLTGFVQHSLLYDECVRMNDGFVNYLVDSTESSFLDMFPLESIIYLTPDSDHVLEDIDPSKVYVLGGLVDESIQKVCIKRLCLPIRLYIEIRDATIPFFF</sequence>
<dbReference type="PROSITE" id="PS51675">
    <property type="entry name" value="SAM_MT_TRM10"/>
    <property type="match status" value="1"/>
</dbReference>